<feature type="transmembrane region" description="Helical" evidence="9">
    <location>
        <begin position="168"/>
        <end position="199"/>
    </location>
</feature>
<comment type="caution">
    <text evidence="11">The sequence shown here is derived from an EMBL/GenBank/DDBJ whole genome shotgun (WGS) entry which is preliminary data.</text>
</comment>
<dbReference type="Proteomes" id="UP000323161">
    <property type="component" value="Unassembled WGS sequence"/>
</dbReference>
<feature type="transmembrane region" description="Helical" evidence="9">
    <location>
        <begin position="314"/>
        <end position="332"/>
    </location>
</feature>
<keyword evidence="3" id="KW-0328">Glycosyltransferase</keyword>
<name>A0A5B0VKC9_9GAMM</name>
<feature type="transmembrane region" description="Helical" evidence="9">
    <location>
        <begin position="370"/>
        <end position="388"/>
    </location>
</feature>
<comment type="subcellular location">
    <subcellularLocation>
        <location evidence="1">Cell membrane</location>
        <topology evidence="1">Multi-pass membrane protein</topology>
    </subcellularLocation>
</comment>
<evidence type="ECO:0000259" key="10">
    <source>
        <dbReference type="Pfam" id="PF02366"/>
    </source>
</evidence>
<feature type="transmembrane region" description="Helical" evidence="9">
    <location>
        <begin position="338"/>
        <end position="358"/>
    </location>
</feature>
<accession>A0A5B0VKC9</accession>
<keyword evidence="5 9" id="KW-0812">Transmembrane</keyword>
<feature type="transmembrane region" description="Helical" evidence="9">
    <location>
        <begin position="90"/>
        <end position="108"/>
    </location>
</feature>
<dbReference type="GO" id="GO:0009103">
    <property type="term" value="P:lipopolysaccharide biosynthetic process"/>
    <property type="evidence" value="ECO:0007669"/>
    <property type="project" value="UniProtKB-ARBA"/>
</dbReference>
<dbReference type="PANTHER" id="PTHR33908">
    <property type="entry name" value="MANNOSYLTRANSFERASE YKCB-RELATED"/>
    <property type="match status" value="1"/>
</dbReference>
<dbReference type="InterPro" id="IPR003342">
    <property type="entry name" value="ArnT-like_N"/>
</dbReference>
<evidence type="ECO:0000313" key="11">
    <source>
        <dbReference type="EMBL" id="KAA1174379.1"/>
    </source>
</evidence>
<evidence type="ECO:0000256" key="2">
    <source>
        <dbReference type="ARBA" id="ARBA00022475"/>
    </source>
</evidence>
<keyword evidence="6 9" id="KW-1133">Transmembrane helix</keyword>
<dbReference type="InterPro" id="IPR050297">
    <property type="entry name" value="LipidA_mod_glycosyltrf_83"/>
</dbReference>
<feature type="transmembrane region" description="Helical" evidence="9">
    <location>
        <begin position="211"/>
        <end position="231"/>
    </location>
</feature>
<dbReference type="PANTHER" id="PTHR33908:SF3">
    <property type="entry name" value="UNDECAPRENYL PHOSPHATE-ALPHA-4-AMINO-4-DEOXY-L-ARABINOSE ARABINOSYL TRANSFERASE"/>
    <property type="match status" value="1"/>
</dbReference>
<dbReference type="AlphaFoldDB" id="A0A5B0VKC9"/>
<evidence type="ECO:0000256" key="5">
    <source>
        <dbReference type="ARBA" id="ARBA00022692"/>
    </source>
</evidence>
<evidence type="ECO:0000313" key="12">
    <source>
        <dbReference type="Proteomes" id="UP000323161"/>
    </source>
</evidence>
<feature type="region of interest" description="Disordered" evidence="8">
    <location>
        <begin position="490"/>
        <end position="519"/>
    </location>
</feature>
<dbReference type="GO" id="GO:0000030">
    <property type="term" value="F:mannosyltransferase activity"/>
    <property type="evidence" value="ECO:0007669"/>
    <property type="project" value="InterPro"/>
</dbReference>
<keyword evidence="12" id="KW-1185">Reference proteome</keyword>
<keyword evidence="2" id="KW-1003">Cell membrane</keyword>
<dbReference type="GO" id="GO:0010041">
    <property type="term" value="P:response to iron(III) ion"/>
    <property type="evidence" value="ECO:0007669"/>
    <property type="project" value="TreeGrafter"/>
</dbReference>
<evidence type="ECO:0000256" key="8">
    <source>
        <dbReference type="SAM" id="MobiDB-lite"/>
    </source>
</evidence>
<evidence type="ECO:0000256" key="1">
    <source>
        <dbReference type="ARBA" id="ARBA00004651"/>
    </source>
</evidence>
<evidence type="ECO:0000256" key="7">
    <source>
        <dbReference type="ARBA" id="ARBA00023136"/>
    </source>
</evidence>
<keyword evidence="4 11" id="KW-0808">Transferase</keyword>
<feature type="transmembrane region" description="Helical" evidence="9">
    <location>
        <begin position="120"/>
        <end position="148"/>
    </location>
</feature>
<reference evidence="11 12" key="1">
    <citation type="submission" date="2019-08" db="EMBL/GenBank/DDBJ databases">
        <title>Marinobacter ZYF650 sp. nov., a marine bacterium isolated from seawater of the Mariana trench.</title>
        <authorList>
            <person name="Ahmad W."/>
        </authorList>
    </citation>
    <scope>NUCLEOTIDE SEQUENCE [LARGE SCALE GENOMIC DNA]</scope>
    <source>
        <strain evidence="11 12">ZYF650</strain>
    </source>
</reference>
<proteinExistence type="predicted"/>
<sequence length="519" mass="57406">MTRSINTLIWLLLGILAVRLGLTAILPLADTTEPRYAEIARIMAESGDWITPWFDYGVPFWGKPPLSFWSQAVSFRIFGVSEFAARLPSWLANGGVVYLIYTLGRYLHADHNSVSARTNGLWAALIYATTSLGFVSAGTVMTDSFLVLGTTLTLSSLVIRLQGGSRAWGWLFFVGLAVGLLAKGPLVIVLTGLPVFLWVMATRQWNLLYRAVPWVRGSALMLALATPWYVLAELKTPGFIDYFIIGEHFKRFLVSSWQGDLYGNAHEFPRGTIWWYLVLASFPWGIIALAALGKQLLRRSGSLPESAWQTDYKGIPGLILASALSPALFFTLSGNILWTYVLPGLPFLAIWIARLLPANAGSRLSGFRRASIALTPVIAILASGWLAFHPSLIKSEQQVVQRIEQMPGVSAKNLVYVDKAPFSARFYSEGQVQSVSTDEIDRQMRDASFTGPMYIAVGKGDKRTLKLVEDRATRFDQDRRFIIFRLEPDENTADRGRSPTGQNHAGDAAGWSEHRGLAG</sequence>
<evidence type="ECO:0000256" key="9">
    <source>
        <dbReference type="SAM" id="Phobius"/>
    </source>
</evidence>
<evidence type="ECO:0000256" key="3">
    <source>
        <dbReference type="ARBA" id="ARBA00022676"/>
    </source>
</evidence>
<dbReference type="Pfam" id="PF02366">
    <property type="entry name" value="PMT"/>
    <property type="match status" value="1"/>
</dbReference>
<gene>
    <name evidence="11" type="ORF">FWJ25_09085</name>
</gene>
<dbReference type="GO" id="GO:0005886">
    <property type="term" value="C:plasma membrane"/>
    <property type="evidence" value="ECO:0007669"/>
    <property type="project" value="UniProtKB-SubCell"/>
</dbReference>
<protein>
    <submittedName>
        <fullName evidence="11">Glycosyltransferase family 39 protein</fullName>
    </submittedName>
</protein>
<evidence type="ECO:0000256" key="6">
    <source>
        <dbReference type="ARBA" id="ARBA00022989"/>
    </source>
</evidence>
<dbReference type="GO" id="GO:0016763">
    <property type="term" value="F:pentosyltransferase activity"/>
    <property type="evidence" value="ECO:0007669"/>
    <property type="project" value="TreeGrafter"/>
</dbReference>
<dbReference type="GO" id="GO:0006493">
    <property type="term" value="P:protein O-linked glycosylation"/>
    <property type="evidence" value="ECO:0007669"/>
    <property type="project" value="InterPro"/>
</dbReference>
<dbReference type="EMBL" id="VTUU01000003">
    <property type="protein sequence ID" value="KAA1174379.1"/>
    <property type="molecule type" value="Genomic_DNA"/>
</dbReference>
<evidence type="ECO:0000256" key="4">
    <source>
        <dbReference type="ARBA" id="ARBA00022679"/>
    </source>
</evidence>
<organism evidence="11 12">
    <name type="scientific">Marinobacter salinexigens</name>
    <dbReference type="NCBI Taxonomy" id="2919747"/>
    <lineage>
        <taxon>Bacteria</taxon>
        <taxon>Pseudomonadati</taxon>
        <taxon>Pseudomonadota</taxon>
        <taxon>Gammaproteobacteria</taxon>
        <taxon>Pseudomonadales</taxon>
        <taxon>Marinobacteraceae</taxon>
        <taxon>Marinobacter</taxon>
    </lineage>
</organism>
<feature type="domain" description="ArnT-like N-terminal" evidence="10">
    <location>
        <begin position="30"/>
        <end position="243"/>
    </location>
</feature>
<dbReference type="RefSeq" id="WP_149599944.1">
    <property type="nucleotide sequence ID" value="NZ_VTUU01000003.1"/>
</dbReference>
<feature type="transmembrane region" description="Helical" evidence="9">
    <location>
        <begin position="273"/>
        <end position="293"/>
    </location>
</feature>
<keyword evidence="7 9" id="KW-0472">Membrane</keyword>